<keyword evidence="2" id="KW-1185">Reference proteome</keyword>
<dbReference type="AlphaFoldDB" id="A0A9P0ZYN0"/>
<dbReference type="OrthoDB" id="1838278at2759"/>
<evidence type="ECO:0000313" key="2">
    <source>
        <dbReference type="Proteomes" id="UP001152484"/>
    </source>
</evidence>
<evidence type="ECO:0000313" key="1">
    <source>
        <dbReference type="EMBL" id="CAH9119768.1"/>
    </source>
</evidence>
<dbReference type="Proteomes" id="UP001152484">
    <property type="component" value="Unassembled WGS sequence"/>
</dbReference>
<proteinExistence type="predicted"/>
<sequence length="313" mass="36459">MHTESKKDRSKIMTKLNNMRVILTPSTLRTTLELPAHDSYDPLPAVKDMLKDIESLGYDSLLPQLSNFCGANLRHPWKSLFGLVNQCLSPKHAGFDKCNKQILQIFHGIAFNRKYARAALFFTELMDLVKAKENNKRDIVPYARWLSLIIHETMTTHHAIPQRNNEPHFAAPKFRYFKQDKDVEPGTRIPDYLLNLVNPKNPVVAQYKTDLERTIPMVQQNPPGPTRGLNRVHVRVQIEPQSHRNQWHVGPMKESLSTLPRELRRLRAHRRTLRNLPMNRSALTMRHPIVWPSKVMMRTMMMMTMMVLRLPTP</sequence>
<gene>
    <name evidence="1" type="ORF">CEURO_LOCUS22490</name>
</gene>
<comment type="caution">
    <text evidence="1">The sequence shown here is derived from an EMBL/GenBank/DDBJ whole genome shotgun (WGS) entry which is preliminary data.</text>
</comment>
<dbReference type="EMBL" id="CAMAPE010000080">
    <property type="protein sequence ID" value="CAH9119768.1"/>
    <property type="molecule type" value="Genomic_DNA"/>
</dbReference>
<organism evidence="1 2">
    <name type="scientific">Cuscuta europaea</name>
    <name type="common">European dodder</name>
    <dbReference type="NCBI Taxonomy" id="41803"/>
    <lineage>
        <taxon>Eukaryota</taxon>
        <taxon>Viridiplantae</taxon>
        <taxon>Streptophyta</taxon>
        <taxon>Embryophyta</taxon>
        <taxon>Tracheophyta</taxon>
        <taxon>Spermatophyta</taxon>
        <taxon>Magnoliopsida</taxon>
        <taxon>eudicotyledons</taxon>
        <taxon>Gunneridae</taxon>
        <taxon>Pentapetalae</taxon>
        <taxon>asterids</taxon>
        <taxon>lamiids</taxon>
        <taxon>Solanales</taxon>
        <taxon>Convolvulaceae</taxon>
        <taxon>Cuscuteae</taxon>
        <taxon>Cuscuta</taxon>
        <taxon>Cuscuta subgen. Cuscuta</taxon>
    </lineage>
</organism>
<name>A0A9P0ZYN0_CUSEU</name>
<reference evidence="1" key="1">
    <citation type="submission" date="2022-07" db="EMBL/GenBank/DDBJ databases">
        <authorList>
            <person name="Macas J."/>
            <person name="Novak P."/>
            <person name="Neumann P."/>
        </authorList>
    </citation>
    <scope>NUCLEOTIDE SEQUENCE</scope>
</reference>
<protein>
    <submittedName>
        <fullName evidence="1">Uncharacterized protein</fullName>
    </submittedName>
</protein>
<accession>A0A9P0ZYN0</accession>